<keyword evidence="1 4" id="KW-0349">Heme</keyword>
<evidence type="ECO:0000259" key="6">
    <source>
        <dbReference type="PROSITE" id="PS51007"/>
    </source>
</evidence>
<proteinExistence type="predicted"/>
<dbReference type="Gene3D" id="1.10.760.10">
    <property type="entry name" value="Cytochrome c-like domain"/>
    <property type="match status" value="1"/>
</dbReference>
<evidence type="ECO:0000313" key="8">
    <source>
        <dbReference type="Proteomes" id="UP000198924"/>
    </source>
</evidence>
<feature type="binding site" description="axial binding residue" evidence="5">
    <location>
        <position position="92"/>
    </location>
    <ligand>
        <name>heme c</name>
        <dbReference type="ChEBI" id="CHEBI:61717"/>
    </ligand>
    <ligandPart>
        <name>Fe</name>
        <dbReference type="ChEBI" id="CHEBI:18248"/>
    </ligandPart>
</feature>
<dbReference type="PROSITE" id="PS51007">
    <property type="entry name" value="CYTC"/>
    <property type="match status" value="1"/>
</dbReference>
<reference evidence="8" key="1">
    <citation type="submission" date="2016-10" db="EMBL/GenBank/DDBJ databases">
        <authorList>
            <person name="Varghese N."/>
            <person name="Submissions S."/>
        </authorList>
    </citation>
    <scope>NUCLEOTIDE SEQUENCE [LARGE SCALE GENOMIC DNA]</scope>
    <source>
        <strain evidence="8">DSM 11578</strain>
    </source>
</reference>
<evidence type="ECO:0000256" key="5">
    <source>
        <dbReference type="PIRSR" id="PIRSR000008-2"/>
    </source>
</evidence>
<protein>
    <submittedName>
        <fullName evidence="7">Cytochrome cL apoprotein</fullName>
    </submittedName>
</protein>
<evidence type="ECO:0000256" key="2">
    <source>
        <dbReference type="ARBA" id="ARBA00022723"/>
    </source>
</evidence>
<dbReference type="InterPro" id="IPR036909">
    <property type="entry name" value="Cyt_c-like_dom_sf"/>
</dbReference>
<dbReference type="InterPro" id="IPR009056">
    <property type="entry name" value="Cyt_c-like_dom"/>
</dbReference>
<dbReference type="RefSeq" id="WP_091715524.1">
    <property type="nucleotide sequence ID" value="NZ_FOSH01000018.1"/>
</dbReference>
<dbReference type="NCBIfam" id="TIGR03872">
    <property type="entry name" value="cytochrome_MoxG"/>
    <property type="match status" value="1"/>
</dbReference>
<dbReference type="PIRSF" id="PIRSF000008">
    <property type="entry name" value="Cytochrome_c551i"/>
    <property type="match status" value="1"/>
</dbReference>
<keyword evidence="3 5" id="KW-0408">Iron</keyword>
<dbReference type="EMBL" id="FOSH01000018">
    <property type="protein sequence ID" value="SFK66004.1"/>
    <property type="molecule type" value="Genomic_DNA"/>
</dbReference>
<feature type="binding site" description="covalent" evidence="4">
    <location>
        <position position="88"/>
    </location>
    <ligand>
        <name>heme c</name>
        <dbReference type="ChEBI" id="CHEBI:61717"/>
    </ligand>
</feature>
<gene>
    <name evidence="7" type="ORF">SAMN04488079_11840</name>
</gene>
<dbReference type="STRING" id="45496.SAMN04488079_11840"/>
<keyword evidence="2 5" id="KW-0479">Metal-binding</keyword>
<dbReference type="GO" id="GO:0005506">
    <property type="term" value="F:iron ion binding"/>
    <property type="evidence" value="ECO:0007669"/>
    <property type="project" value="InterPro"/>
</dbReference>
<sequence length="194" mass="21620">MTKKTFLPKKIRGIALLTVSVLSVALIPVAQSQLVFRNTVTGDVLDLSFGKKGEKTEAVEHFLNTGENKYNTDDDAIKAGESLFMSACSGCHGHLAEGKLGPALGDDYYTYPKNANDKGFFETIYGGARSMMGPQYNNLTKDEILHIMAFVRSIYWGSVDKADWLTEEEKANFKPKPVPEEYKEAMDNFNKTHH</sequence>
<dbReference type="SUPFAM" id="SSF46626">
    <property type="entry name" value="Cytochrome c"/>
    <property type="match status" value="1"/>
</dbReference>
<dbReference type="GO" id="GO:0020037">
    <property type="term" value="F:heme binding"/>
    <property type="evidence" value="ECO:0007669"/>
    <property type="project" value="InterPro"/>
</dbReference>
<organism evidence="7 8">
    <name type="scientific">Methylophaga sulfidovorans</name>
    <dbReference type="NCBI Taxonomy" id="45496"/>
    <lineage>
        <taxon>Bacteria</taxon>
        <taxon>Pseudomonadati</taxon>
        <taxon>Pseudomonadota</taxon>
        <taxon>Gammaproteobacteria</taxon>
        <taxon>Thiotrichales</taxon>
        <taxon>Piscirickettsiaceae</taxon>
        <taxon>Methylophaga</taxon>
    </lineage>
</organism>
<dbReference type="Pfam" id="PF13442">
    <property type="entry name" value="Cytochrome_CBB3"/>
    <property type="match status" value="1"/>
</dbReference>
<dbReference type="Proteomes" id="UP000198924">
    <property type="component" value="Unassembled WGS sequence"/>
</dbReference>
<accession>A0A1I4BB75</accession>
<keyword evidence="8" id="KW-1185">Reference proteome</keyword>
<feature type="domain" description="Cytochrome c" evidence="6">
    <location>
        <begin position="75"/>
        <end position="155"/>
    </location>
</feature>
<evidence type="ECO:0000256" key="3">
    <source>
        <dbReference type="ARBA" id="ARBA00023004"/>
    </source>
</evidence>
<comment type="PTM">
    <text evidence="4">Binds 1 heme c group covalently per subunit.</text>
</comment>
<name>A0A1I4BB75_9GAMM</name>
<evidence type="ECO:0000256" key="1">
    <source>
        <dbReference type="ARBA" id="ARBA00022617"/>
    </source>
</evidence>
<feature type="binding site" description="covalent" evidence="4">
    <location>
        <position position="91"/>
    </location>
    <ligand>
        <name>heme c</name>
        <dbReference type="ChEBI" id="CHEBI:61717"/>
    </ligand>
</feature>
<dbReference type="GO" id="GO:0042597">
    <property type="term" value="C:periplasmic space"/>
    <property type="evidence" value="ECO:0007669"/>
    <property type="project" value="InterPro"/>
</dbReference>
<dbReference type="AlphaFoldDB" id="A0A1I4BB75"/>
<evidence type="ECO:0000256" key="4">
    <source>
        <dbReference type="PIRSR" id="PIRSR000008-1"/>
    </source>
</evidence>
<dbReference type="InterPro" id="IPR009153">
    <property type="entry name" value="Cyt_cL"/>
</dbReference>
<dbReference type="OrthoDB" id="9811281at2"/>
<evidence type="ECO:0000313" key="7">
    <source>
        <dbReference type="EMBL" id="SFK66004.1"/>
    </source>
</evidence>
<dbReference type="GO" id="GO:0009055">
    <property type="term" value="F:electron transfer activity"/>
    <property type="evidence" value="ECO:0007669"/>
    <property type="project" value="InterPro"/>
</dbReference>